<dbReference type="EMBL" id="CM047746">
    <property type="protein sequence ID" value="KAJ0020681.1"/>
    <property type="molecule type" value="Genomic_DNA"/>
</dbReference>
<protein>
    <submittedName>
        <fullName evidence="1">Uncharacterized protein</fullName>
    </submittedName>
</protein>
<dbReference type="Proteomes" id="UP001163603">
    <property type="component" value="Chromosome 11"/>
</dbReference>
<reference evidence="2" key="1">
    <citation type="journal article" date="2023" name="G3 (Bethesda)">
        <title>Genome assembly and association tests identify interacting loci associated with vigor, precocity, and sex in interspecific pistachio rootstocks.</title>
        <authorList>
            <person name="Palmer W."/>
            <person name="Jacygrad E."/>
            <person name="Sagayaradj S."/>
            <person name="Cavanaugh K."/>
            <person name="Han R."/>
            <person name="Bertier L."/>
            <person name="Beede B."/>
            <person name="Kafkas S."/>
            <person name="Golino D."/>
            <person name="Preece J."/>
            <person name="Michelmore R."/>
        </authorList>
    </citation>
    <scope>NUCLEOTIDE SEQUENCE [LARGE SCALE GENOMIC DNA]</scope>
</reference>
<comment type="caution">
    <text evidence="1">The sequence shown here is derived from an EMBL/GenBank/DDBJ whole genome shotgun (WGS) entry which is preliminary data.</text>
</comment>
<gene>
    <name evidence="1" type="ORF">Pint_32058</name>
</gene>
<proteinExistence type="predicted"/>
<accession>A0ACC0XN48</accession>
<evidence type="ECO:0000313" key="2">
    <source>
        <dbReference type="Proteomes" id="UP001163603"/>
    </source>
</evidence>
<evidence type="ECO:0000313" key="1">
    <source>
        <dbReference type="EMBL" id="KAJ0020681.1"/>
    </source>
</evidence>
<name>A0ACC0XN48_9ROSI</name>
<organism evidence="1 2">
    <name type="scientific">Pistacia integerrima</name>
    <dbReference type="NCBI Taxonomy" id="434235"/>
    <lineage>
        <taxon>Eukaryota</taxon>
        <taxon>Viridiplantae</taxon>
        <taxon>Streptophyta</taxon>
        <taxon>Embryophyta</taxon>
        <taxon>Tracheophyta</taxon>
        <taxon>Spermatophyta</taxon>
        <taxon>Magnoliopsida</taxon>
        <taxon>eudicotyledons</taxon>
        <taxon>Gunneridae</taxon>
        <taxon>Pentapetalae</taxon>
        <taxon>rosids</taxon>
        <taxon>malvids</taxon>
        <taxon>Sapindales</taxon>
        <taxon>Anacardiaceae</taxon>
        <taxon>Pistacia</taxon>
    </lineage>
</organism>
<sequence>MDLDAPLDFETEDPLRSSTLVNNKRKKIIGLDDLLTDHYKQKRKLIEKAKKREKAKKNYNSDEDENSKEALLSNIVNSCQNQMEDISGEEEIAEWGLQIFGDQKTPPCLVPKLEGCQLLQSFTNNEVNSLVELSNEKGTEVLGFQGSKRLQFDDAVIESSRPSIGRMMKQRYRFTQRIVELEKQLAIERASVVFERAMSAKQLVKLESMEEQLEDANISMEIQKKKNFELVEVMDTFPAPKKVVVEAFQHSLSSLDGRPVWKSLFLVSELTSPGDSFLEGLLVTGWLSKLVFATGQVEKSIATWTFNLILYSSEEELRTSACDFWCTILSYKNEGDAHAQPVIIDWFPSYSELHRALVTYGYSFNFLSTVGLVNKDSSCRGPPQNLIAWIKFTAACCQVRGKKSIFSTEEAEMLVEAVICLFLDRQLLVLSVHLHQCLQSAISYFTEQEWNTSCEKIAKSLAHRVPLDLNCLRTVDCISGVNIRSKHLRSAIAYQILVHCFNNQAYNEEEILNLLITINVKDRNCDLFKMYVYLVLTENWLLSCPKFEEKPVINEMWGVYLRNCSCQISSTDLRPYASKVRNKASYLLQGPINN</sequence>
<keyword evidence="2" id="KW-1185">Reference proteome</keyword>